<dbReference type="Proteomes" id="UP000033934">
    <property type="component" value="Unassembled WGS sequence"/>
</dbReference>
<evidence type="ECO:0000313" key="1">
    <source>
        <dbReference type="EMBL" id="KKQ90208.1"/>
    </source>
</evidence>
<sequence length="44" mass="5263">MNELEQSSFYTRPGSFFVSRVFLFSKSELVRYQIDEMIVIVKQI</sequence>
<reference evidence="1 2" key="1">
    <citation type="journal article" date="2015" name="Nature">
        <title>rRNA introns, odd ribosomes, and small enigmatic genomes across a large radiation of phyla.</title>
        <authorList>
            <person name="Brown C.T."/>
            <person name="Hug L.A."/>
            <person name="Thomas B.C."/>
            <person name="Sharon I."/>
            <person name="Castelle C.J."/>
            <person name="Singh A."/>
            <person name="Wilkins M.J."/>
            <person name="Williams K.H."/>
            <person name="Banfield J.F."/>
        </authorList>
    </citation>
    <scope>NUCLEOTIDE SEQUENCE [LARGE SCALE GENOMIC DNA]</scope>
</reference>
<proteinExistence type="predicted"/>
<name>A0A0G0LEB4_9BACT</name>
<gene>
    <name evidence="1" type="ORF">UT11_C0011G0005</name>
</gene>
<organism evidence="1 2">
    <name type="scientific">Berkelbacteria bacterium GW2011_GWA2_38_9</name>
    <dbReference type="NCBI Taxonomy" id="1618334"/>
    <lineage>
        <taxon>Bacteria</taxon>
        <taxon>Candidatus Berkelbacteria</taxon>
    </lineage>
</organism>
<accession>A0A0G0LEB4</accession>
<dbReference type="EMBL" id="LBVO01000011">
    <property type="protein sequence ID" value="KKQ90208.1"/>
    <property type="molecule type" value="Genomic_DNA"/>
</dbReference>
<comment type="caution">
    <text evidence="1">The sequence shown here is derived from an EMBL/GenBank/DDBJ whole genome shotgun (WGS) entry which is preliminary data.</text>
</comment>
<protein>
    <submittedName>
        <fullName evidence="1">Uncharacterized protein</fullName>
    </submittedName>
</protein>
<evidence type="ECO:0000313" key="2">
    <source>
        <dbReference type="Proteomes" id="UP000033934"/>
    </source>
</evidence>
<dbReference type="AlphaFoldDB" id="A0A0G0LEB4"/>